<keyword evidence="4" id="KW-1185">Reference proteome</keyword>
<gene>
    <name evidence="3" type="ORF">QCA50_000793</name>
</gene>
<keyword evidence="2" id="KW-0472">Membrane</keyword>
<name>A0AAW0GTU0_9APHY</name>
<feature type="transmembrane region" description="Helical" evidence="2">
    <location>
        <begin position="79"/>
        <end position="101"/>
    </location>
</feature>
<dbReference type="EMBL" id="JASBNA010000001">
    <property type="protein sequence ID" value="KAK7696142.1"/>
    <property type="molecule type" value="Genomic_DNA"/>
</dbReference>
<comment type="caution">
    <text evidence="3">The sequence shown here is derived from an EMBL/GenBank/DDBJ whole genome shotgun (WGS) entry which is preliminary data.</text>
</comment>
<keyword evidence="2" id="KW-0812">Transmembrane</keyword>
<reference evidence="3 4" key="1">
    <citation type="submission" date="2022-09" db="EMBL/GenBank/DDBJ databases">
        <authorList>
            <person name="Palmer J.M."/>
        </authorList>
    </citation>
    <scope>NUCLEOTIDE SEQUENCE [LARGE SCALE GENOMIC DNA]</scope>
    <source>
        <strain evidence="3 4">DSM 7382</strain>
    </source>
</reference>
<evidence type="ECO:0000256" key="2">
    <source>
        <dbReference type="SAM" id="Phobius"/>
    </source>
</evidence>
<evidence type="ECO:0000313" key="4">
    <source>
        <dbReference type="Proteomes" id="UP001385951"/>
    </source>
</evidence>
<proteinExistence type="predicted"/>
<feature type="region of interest" description="Disordered" evidence="1">
    <location>
        <begin position="1"/>
        <end position="49"/>
    </location>
</feature>
<keyword evidence="2" id="KW-1133">Transmembrane helix</keyword>
<dbReference type="AlphaFoldDB" id="A0AAW0GTU0"/>
<sequence>MTTPQQPSDATAKPSSPPPAYSEIAEPSSSSPVPNLTAHHHPSYGPTPTTLLQQQVHVLPYYDPRSDWSMREGISRARWRFLGAIAWALVVLALAGLLMGFEARYGVLTGQWLAVLLRGGHYEKE</sequence>
<dbReference type="Proteomes" id="UP001385951">
    <property type="component" value="Unassembled WGS sequence"/>
</dbReference>
<evidence type="ECO:0000256" key="1">
    <source>
        <dbReference type="SAM" id="MobiDB-lite"/>
    </source>
</evidence>
<organism evidence="3 4">
    <name type="scientific">Cerrena zonata</name>
    <dbReference type="NCBI Taxonomy" id="2478898"/>
    <lineage>
        <taxon>Eukaryota</taxon>
        <taxon>Fungi</taxon>
        <taxon>Dikarya</taxon>
        <taxon>Basidiomycota</taxon>
        <taxon>Agaricomycotina</taxon>
        <taxon>Agaricomycetes</taxon>
        <taxon>Polyporales</taxon>
        <taxon>Cerrenaceae</taxon>
        <taxon>Cerrena</taxon>
    </lineage>
</organism>
<evidence type="ECO:0000313" key="3">
    <source>
        <dbReference type="EMBL" id="KAK7696142.1"/>
    </source>
</evidence>
<protein>
    <submittedName>
        <fullName evidence="3">Uncharacterized protein</fullName>
    </submittedName>
</protein>
<accession>A0AAW0GTU0</accession>